<protein>
    <recommendedName>
        <fullName evidence="5">8-amino-7-oxononanoate synthase</fullName>
    </recommendedName>
</protein>
<dbReference type="PANTHER" id="PTHR35731:SF1">
    <property type="entry name" value="8-AMINO-7-OXONONANOATE SYNTHASE"/>
    <property type="match status" value="1"/>
</dbReference>
<name>A0A7J6I362_CANSA</name>
<keyword evidence="2" id="KW-0812">Transmembrane</keyword>
<keyword evidence="1" id="KW-0175">Coiled coil</keyword>
<organism evidence="3 4">
    <name type="scientific">Cannabis sativa</name>
    <name type="common">Hemp</name>
    <name type="synonym">Marijuana</name>
    <dbReference type="NCBI Taxonomy" id="3483"/>
    <lineage>
        <taxon>Eukaryota</taxon>
        <taxon>Viridiplantae</taxon>
        <taxon>Streptophyta</taxon>
        <taxon>Embryophyta</taxon>
        <taxon>Tracheophyta</taxon>
        <taxon>Spermatophyta</taxon>
        <taxon>Magnoliopsida</taxon>
        <taxon>eudicotyledons</taxon>
        <taxon>Gunneridae</taxon>
        <taxon>Pentapetalae</taxon>
        <taxon>rosids</taxon>
        <taxon>fabids</taxon>
        <taxon>Rosales</taxon>
        <taxon>Cannabaceae</taxon>
        <taxon>Cannabis</taxon>
    </lineage>
</organism>
<dbReference type="EMBL" id="JAATIQ010000012">
    <property type="protein sequence ID" value="KAF4401539.1"/>
    <property type="molecule type" value="Genomic_DNA"/>
</dbReference>
<comment type="caution">
    <text evidence="3">The sequence shown here is derived from an EMBL/GenBank/DDBJ whole genome shotgun (WGS) entry which is preliminary data.</text>
</comment>
<proteinExistence type="predicted"/>
<evidence type="ECO:0000313" key="3">
    <source>
        <dbReference type="EMBL" id="KAF4401539.1"/>
    </source>
</evidence>
<accession>A0A7J6I362</accession>
<gene>
    <name evidence="3" type="ORF">G4B88_001733</name>
</gene>
<dbReference type="AlphaFoldDB" id="A0A7J6I362"/>
<feature type="coiled-coil region" evidence="1">
    <location>
        <begin position="112"/>
        <end position="153"/>
    </location>
</feature>
<dbReference type="GO" id="GO:0009507">
    <property type="term" value="C:chloroplast"/>
    <property type="evidence" value="ECO:0007669"/>
    <property type="project" value="TreeGrafter"/>
</dbReference>
<dbReference type="PANTHER" id="PTHR35731">
    <property type="entry name" value="8-AMINO-7-OXONONANOATE SYNTHASE"/>
    <property type="match status" value="1"/>
</dbReference>
<evidence type="ECO:0000256" key="2">
    <source>
        <dbReference type="SAM" id="Phobius"/>
    </source>
</evidence>
<keyword evidence="2" id="KW-1133">Transmembrane helix</keyword>
<feature type="transmembrane region" description="Helical" evidence="2">
    <location>
        <begin position="193"/>
        <end position="211"/>
    </location>
</feature>
<evidence type="ECO:0008006" key="5">
    <source>
        <dbReference type="Google" id="ProtNLM"/>
    </source>
</evidence>
<keyword evidence="2" id="KW-0472">Membrane</keyword>
<sequence>MIALKAIRTPFTASKLNSFNTARLSNNKNISTLCLSKSTDSESEDPSPKGDPQKQELLARIAQLQTQKVRVTEYLDEKSSYLTQFAEEAEAEFGKVGEEALKEIDEAGDRIMENIKGKMQEFEESAEQNRLEIEESENELAALEGQIEEDRNEGLFFKNLRERTPEQKVEAKEEMRKIKQVTKQSAESKIRRNIYLGLIGLVGIAIADSIISTSSDWRKAAVLAAILAGLISQVIYEQSILSDTNETGKTKSEEKKK</sequence>
<dbReference type="Proteomes" id="UP000583929">
    <property type="component" value="Unassembled WGS sequence"/>
</dbReference>
<evidence type="ECO:0000256" key="1">
    <source>
        <dbReference type="SAM" id="Coils"/>
    </source>
</evidence>
<evidence type="ECO:0000313" key="4">
    <source>
        <dbReference type="Proteomes" id="UP000583929"/>
    </source>
</evidence>
<feature type="transmembrane region" description="Helical" evidence="2">
    <location>
        <begin position="217"/>
        <end position="236"/>
    </location>
</feature>
<keyword evidence="4" id="KW-1185">Reference proteome</keyword>
<reference evidence="3 4" key="1">
    <citation type="journal article" date="2020" name="bioRxiv">
        <title>Sequence and annotation of 42 cannabis genomes reveals extensive copy number variation in cannabinoid synthesis and pathogen resistance genes.</title>
        <authorList>
            <person name="Mckernan K.J."/>
            <person name="Helbert Y."/>
            <person name="Kane L.T."/>
            <person name="Ebling H."/>
            <person name="Zhang L."/>
            <person name="Liu B."/>
            <person name="Eaton Z."/>
            <person name="Mclaughlin S."/>
            <person name="Kingan S."/>
            <person name="Baybayan P."/>
            <person name="Concepcion G."/>
            <person name="Jordan M."/>
            <person name="Riva A."/>
            <person name="Barbazuk W."/>
            <person name="Harkins T."/>
        </authorList>
    </citation>
    <scope>NUCLEOTIDE SEQUENCE [LARGE SCALE GENOMIC DNA]</scope>
    <source>
        <strain evidence="4">cv. Jamaican Lion 4</strain>
        <tissue evidence="3">Leaf</tissue>
    </source>
</reference>